<dbReference type="Proteomes" id="UP000245884">
    <property type="component" value="Unassembled WGS sequence"/>
</dbReference>
<dbReference type="GO" id="GO:0070847">
    <property type="term" value="C:core mediator complex"/>
    <property type="evidence" value="ECO:0007669"/>
    <property type="project" value="TreeGrafter"/>
</dbReference>
<dbReference type="OrthoDB" id="205099at2759"/>
<evidence type="ECO:0000256" key="2">
    <source>
        <dbReference type="ARBA" id="ARBA00007813"/>
    </source>
</evidence>
<keyword evidence="4 9" id="KW-0805">Transcription regulation</keyword>
<keyword evidence="7 9" id="KW-0539">Nucleus</keyword>
<sequence>MQSKQASHQQASSEQYTDTQPPNKFLAAPNGKHLHSHANGGSTATTSHPSSSLAQTAVVAVSSTSSVMSPRAQAKSKAIVQDPLPGSGQHLSHSQLFRTPSPPPTSIDDLKAELNNEGDGVIPLAAIIERVASEAYDGLLNLGETMSSLPSSERRARIFDTALELRKQMIKLYVVIQWSRGANHMQHLKNINGLIHEQTYQTLDARDHLVETRNILPNARQRNHDIATAVEVLAKGEPSKLPAAIEKDSIPPKPFTDSQARAIIHELDEAIRVRLACDEPVPLRLKSSGCDVSDGRVRLTAPSLFSLSLTLSGAKEDDRWYLLTIQFDYNITGQGKDRFPQDLWEAQREGFIATANQVLEPRSAPPAAEGEEGGEAAAATVRVDRPIVRLFNFLQSQALEYQLDILAFQVTELVRLAWKGVLSWSWQDRTLVIDYWLRPAGEGARSGQTSLGPVKGGRVKLVVQPRKKETAIEELGRQIDEEGEDAVATEDGENCEHHLQLAVTWEVDDAPLPDRPDVFVDAQDLNAEALLLSVVTRHAEMAIAVFRDRVAASTLRRTISSMSSPSELILDLHATLTVCLSIDPKKGKLSLSQRSGGGGSDADVIAPTLSQSSSASRLREASDLINSSPASLVDVLFRLQTAAIRSDLEQKAAYLGLRSLRSLNLNQEEYTKFEVQPSHIHYLPLEQCPTYYLAFVIKNADVRASLVSAMPALYGGASTANPTGSAMELHSLQWLDIDKIAGAKKDGTSRAVLSSLDIGRLHSYAVALTISSQLQTQLRMRGVAFVLLPAVTMSPPGLLGSTCTRAEDVIPSMSARTIELFGPSAQVLLKPNALVRLGDYWNPASCYIEVVIRMRFNVKRVKAVRDQGLNSNMSSAGSLASVRFNAKRSELSLRTRNLGQALDIFALDWQRIAKIASLASQLSTQRCGVKDKGKGEQQRFHLLDYDVRSARFAYGSEHGLEALLYWEAGSEGEIGAAMLAQPQVMPSGYRLAFTSSDGSTNPHTRIQSYLEDLLNGSSSSPDWSALLFLLDSTIPILSTLGRLRDAALDDAASPDVEWLNATWYRVVFAEAYRLDVRIAKGGKVMVVQDAAAGGRELMASSKEGKSKGDDDAEIPELRQAMEAAAASSGAGGPSAGVLVLGQTMLCDLRRTRGKVAQATLTALVELVGRNVAEIEGLL</sequence>
<keyword evidence="6 9" id="KW-0804">Transcription</keyword>
<evidence type="ECO:0000313" key="13">
    <source>
        <dbReference type="Proteomes" id="UP000245884"/>
    </source>
</evidence>
<dbReference type="GeneID" id="37031192"/>
<evidence type="ECO:0000256" key="1">
    <source>
        <dbReference type="ARBA" id="ARBA00004123"/>
    </source>
</evidence>
<dbReference type="InterPro" id="IPR055122">
    <property type="entry name" value="Med14_N"/>
</dbReference>
<feature type="compositionally biased region" description="Polar residues" evidence="10">
    <location>
        <begin position="89"/>
        <end position="98"/>
    </location>
</feature>
<dbReference type="RefSeq" id="XP_025359926.1">
    <property type="nucleotide sequence ID" value="XM_025509369.1"/>
</dbReference>
<feature type="compositionally biased region" description="Polar residues" evidence="10">
    <location>
        <begin position="39"/>
        <end position="49"/>
    </location>
</feature>
<protein>
    <recommendedName>
        <fullName evidence="3 9">Mediator of RNA polymerase II transcription subunit 14</fullName>
    </recommendedName>
    <alternativeName>
        <fullName evidence="8 9">Mediator complex subunit 14</fullName>
    </alternativeName>
</protein>
<dbReference type="Pfam" id="PF08638">
    <property type="entry name" value="Med14"/>
    <property type="match status" value="1"/>
</dbReference>
<accession>A0A316UK54</accession>
<evidence type="ECO:0000256" key="10">
    <source>
        <dbReference type="SAM" id="MobiDB-lite"/>
    </source>
</evidence>
<proteinExistence type="inferred from homology"/>
<evidence type="ECO:0000256" key="3">
    <source>
        <dbReference type="ARBA" id="ARBA00019619"/>
    </source>
</evidence>
<evidence type="ECO:0000256" key="8">
    <source>
        <dbReference type="ARBA" id="ARBA00032007"/>
    </source>
</evidence>
<evidence type="ECO:0000256" key="7">
    <source>
        <dbReference type="ARBA" id="ARBA00023242"/>
    </source>
</evidence>
<gene>
    <name evidence="12" type="ORF">BDZ90DRAFT_281536</name>
</gene>
<dbReference type="AlphaFoldDB" id="A0A316UK54"/>
<evidence type="ECO:0000313" key="12">
    <source>
        <dbReference type="EMBL" id="PWN25314.1"/>
    </source>
</evidence>
<evidence type="ECO:0000256" key="4">
    <source>
        <dbReference type="ARBA" id="ARBA00023015"/>
    </source>
</evidence>
<dbReference type="PANTHER" id="PTHR12809:SF2">
    <property type="entry name" value="MEDIATOR OF RNA POLYMERASE II TRANSCRIPTION SUBUNIT 14"/>
    <property type="match status" value="1"/>
</dbReference>
<dbReference type="GO" id="GO:0016592">
    <property type="term" value="C:mediator complex"/>
    <property type="evidence" value="ECO:0007669"/>
    <property type="project" value="UniProtKB-UniRule"/>
</dbReference>
<comment type="subcellular location">
    <subcellularLocation>
        <location evidence="1 9">Nucleus</location>
    </subcellularLocation>
</comment>
<dbReference type="GO" id="GO:0006357">
    <property type="term" value="P:regulation of transcription by RNA polymerase II"/>
    <property type="evidence" value="ECO:0007669"/>
    <property type="project" value="InterPro"/>
</dbReference>
<evidence type="ECO:0000256" key="6">
    <source>
        <dbReference type="ARBA" id="ARBA00023163"/>
    </source>
</evidence>
<dbReference type="GO" id="GO:0003712">
    <property type="term" value="F:transcription coregulator activity"/>
    <property type="evidence" value="ECO:0007669"/>
    <property type="project" value="UniProtKB-UniRule"/>
</dbReference>
<dbReference type="PANTHER" id="PTHR12809">
    <property type="entry name" value="MEDIATOR COMPLEX SUBUNIT"/>
    <property type="match status" value="1"/>
</dbReference>
<comment type="similarity">
    <text evidence="2 9">Belongs to the Mediator complex subunit 14 family.</text>
</comment>
<reference evidence="12 13" key="1">
    <citation type="journal article" date="2018" name="Mol. Biol. Evol.">
        <title>Broad Genomic Sampling Reveals a Smut Pathogenic Ancestry of the Fungal Clade Ustilaginomycotina.</title>
        <authorList>
            <person name="Kijpornyongpan T."/>
            <person name="Mondo S.J."/>
            <person name="Barry K."/>
            <person name="Sandor L."/>
            <person name="Lee J."/>
            <person name="Lipzen A."/>
            <person name="Pangilinan J."/>
            <person name="LaButti K."/>
            <person name="Hainaut M."/>
            <person name="Henrissat B."/>
            <person name="Grigoriev I.V."/>
            <person name="Spatafora J.W."/>
            <person name="Aime M.C."/>
        </authorList>
    </citation>
    <scope>NUCLEOTIDE SEQUENCE [LARGE SCALE GENOMIC DNA]</scope>
    <source>
        <strain evidence="12 13">MCA 5214</strain>
    </source>
</reference>
<evidence type="ECO:0000256" key="5">
    <source>
        <dbReference type="ARBA" id="ARBA00023159"/>
    </source>
</evidence>
<feature type="compositionally biased region" description="Low complexity" evidence="10">
    <location>
        <begin position="1"/>
        <end position="15"/>
    </location>
</feature>
<organism evidence="12 13">
    <name type="scientific">Jaminaea rosea</name>
    <dbReference type="NCBI Taxonomy" id="1569628"/>
    <lineage>
        <taxon>Eukaryota</taxon>
        <taxon>Fungi</taxon>
        <taxon>Dikarya</taxon>
        <taxon>Basidiomycota</taxon>
        <taxon>Ustilaginomycotina</taxon>
        <taxon>Exobasidiomycetes</taxon>
        <taxon>Microstromatales</taxon>
        <taxon>Microstromatales incertae sedis</taxon>
        <taxon>Jaminaea</taxon>
    </lineage>
</organism>
<evidence type="ECO:0000259" key="11">
    <source>
        <dbReference type="Pfam" id="PF08638"/>
    </source>
</evidence>
<comment type="subunit">
    <text evidence="9">Component of the Mediator complex.</text>
</comment>
<dbReference type="InterPro" id="IPR013947">
    <property type="entry name" value="Mediator_Med14"/>
</dbReference>
<dbReference type="EMBL" id="KZ819676">
    <property type="protein sequence ID" value="PWN25314.1"/>
    <property type="molecule type" value="Genomic_DNA"/>
</dbReference>
<comment type="function">
    <text evidence="9">Component of the Mediator complex, a coactivator involved in the regulated transcription of nearly all RNA polymerase II-dependent genes. Mediator functions as a bridge to convey information from gene-specific regulatory proteins to the basal RNA polymerase II transcription machinery. Mediator is recruited to promoters by direct interactions with regulatory proteins and serves as a scaffold for the assembly of a functional preinitiation complex with RNA polymerase II and the general transcription factors.</text>
</comment>
<keyword evidence="5 9" id="KW-0010">Activator</keyword>
<feature type="region of interest" description="Disordered" evidence="10">
    <location>
        <begin position="1"/>
        <end position="51"/>
    </location>
</feature>
<feature type="region of interest" description="Disordered" evidence="10">
    <location>
        <begin position="72"/>
        <end position="107"/>
    </location>
</feature>
<evidence type="ECO:0000256" key="9">
    <source>
        <dbReference type="RuleBase" id="RU365082"/>
    </source>
</evidence>
<dbReference type="STRING" id="1569628.A0A316UK54"/>
<feature type="domain" description="Mediator complex subunit MED14 N-terminal" evidence="11">
    <location>
        <begin position="122"/>
        <end position="312"/>
    </location>
</feature>
<keyword evidence="13" id="KW-1185">Reference proteome</keyword>
<name>A0A316UK54_9BASI</name>